<evidence type="ECO:0000256" key="9">
    <source>
        <dbReference type="ARBA" id="ARBA00022884"/>
    </source>
</evidence>
<evidence type="ECO:0000256" key="8">
    <source>
        <dbReference type="ARBA" id="ARBA00022840"/>
    </source>
</evidence>
<dbReference type="Pfam" id="PF00271">
    <property type="entry name" value="Helicase_C"/>
    <property type="match status" value="1"/>
</dbReference>
<dbReference type="FunFam" id="3.40.50.300:FF:000500">
    <property type="entry name" value="ATP-dependent RNA helicase DHX29"/>
    <property type="match status" value="1"/>
</dbReference>
<dbReference type="FunCoup" id="A0A067N735">
    <property type="interactions" value="399"/>
</dbReference>
<evidence type="ECO:0000313" key="16">
    <source>
        <dbReference type="EMBL" id="KDQ19932.1"/>
    </source>
</evidence>
<dbReference type="EMBL" id="KL198018">
    <property type="protein sequence ID" value="KDQ19932.1"/>
    <property type="molecule type" value="Genomic_DNA"/>
</dbReference>
<evidence type="ECO:0000256" key="12">
    <source>
        <dbReference type="SAM" id="Coils"/>
    </source>
</evidence>
<dbReference type="Gene3D" id="3.40.50.300">
    <property type="entry name" value="P-loop containing nucleotide triphosphate hydrolases"/>
    <property type="match status" value="2"/>
</dbReference>
<dbReference type="InterPro" id="IPR007502">
    <property type="entry name" value="Helicase-assoc_dom"/>
</dbReference>
<dbReference type="InterPro" id="IPR011545">
    <property type="entry name" value="DEAD/DEAH_box_helicase_dom"/>
</dbReference>
<protein>
    <recommendedName>
        <fullName evidence="2">RNA helicase</fullName>
        <ecNumber evidence="2">3.6.4.13</ecNumber>
    </recommendedName>
</protein>
<dbReference type="InterPro" id="IPR027417">
    <property type="entry name" value="P-loop_NTPase"/>
</dbReference>
<sequence length="1472" mass="162995">MAKKKKLSLKPVARGFATTSQPKKVAPVAEEPELESDATGTSGPGGPAGGPARVAALTLSDAMSASASGPVITAAENEFDPVKVEEQMLQNIVDKLQDKTEREINRTLKSIETDRRYSKSFATFRLDPVMRDCVLQLAINEEQSNEEELPPLNEPEDKVLARIGLTFGVLRRLGFSEERLHECFRSLSNFELDEALSWLYLHCGEEELSVEKEMTDVRGTRSQATPMTPSFPSNHSHLSMRYDDASTPDHSDSEKNAARASPLVTQSPSTSGAPSGAVSPQGDASSGTSSPDLDPSTRFVHIKSKMLELTYGKNSKRGMTAEQNEQLRRLEAQLNEVRKEYLFSQKEADALFQAERPRIEKSLLEARLRSPPDSSSHSPPTPAVKKSAPPPLQLREKPVADVLDDVEDGSEGGFFGTMLDEMPATEASNTGTLITIHDMALPKHWAGRTPKLQLSELVKKTDKYAAIIYRNVGGASRAARAAVTIRWEGNRVDEWSMENDGCHNAAQAEQFVATVALHALSFTITPGFSLASTTGTPTYFRLLPPVFRDLWDELEVKRKEAEDAMNRQSWARLRDIVEPRLGKVTKASTKSKSTPSPSIDLKAAQNSVGGGDAASEQVQAEFAARQHRPLYREMLEQRNRLPIAAYRGQITAALETSQVMVLSGETGCGKSTQVPSMILEDQLAQGKHCKIYCTEPRRISAISLAQRVSKELGDPPGSVGTNHSIVGYSIRLESNISRNTKLAFVTNGIALRMLESGSGANGKGTAFDEVTHVIVDEVHERSIESDFLLLILKSLLAERPDLRVVLMSATVDAEKISAFFGDCPIIQVPGRTFPVDIRYLEDAVEFTQWTIKENSQYARRRNDKFRRLDWNEDTVPNEDDDELTAGIDAPTKLEKRYSPSTIQTVDMFDERLIPYELITRILEKMCFEDKAYASYSAAVLIFLPGLNEIRRLHEILSGHDRFGDENEFRVYPLHSTISSEGQSAVFDIPPPGVRKIVIATNIAETGITIPDITAVIDSGKHREMRFDEKRQVSRLLETFIAKSNAAQRRGRAGRVQSGLCFHLFTKARHDIVMADHPLPEMLRSGLADLALRIKILKVKIGNSIEDVLSRALDPPSSLNVQRAIASLVEVRALTASEEITPMGRLLSKLPTDVHLGKFLLMAALFRCLDPALTIAATLNLKSPFITPFGFEAQADAAKNSFAVENSDFLTIHNAFATWRRVSTNSGSSAVRKFCRESYLSHQSLQQIEDQRQQFLGYLIDAGFVRVDRAFTRELSKARYSRGNRTRFIYLPSELDQSPSDNVMLNAALAAGLYPRVLSLRNGIQTMNNAAAAFHPSSINHRRPPKDFGVNYMCYFTLMHSKKLYAWETTPVDDLALLLLCGDAEFKLISDTAIIDRKIKFCVSPKDNIALKHLRGHLEQIIATQMKGKRLSESQETWNNLALEILGHVKAEDAEARQVATPTILVAGGKAQG</sequence>
<dbReference type="EC" id="3.6.4.13" evidence="2"/>
<feature type="compositionally biased region" description="Polar residues" evidence="13">
    <location>
        <begin position="263"/>
        <end position="273"/>
    </location>
</feature>
<comment type="subcellular location">
    <subcellularLocation>
        <location evidence="1">Plastid</location>
        <location evidence="1">Chloroplast</location>
    </subcellularLocation>
</comment>
<keyword evidence="4" id="KW-0934">Plastid</keyword>
<keyword evidence="7" id="KW-0347">Helicase</keyword>
<evidence type="ECO:0000256" key="13">
    <source>
        <dbReference type="SAM" id="MobiDB-lite"/>
    </source>
</evidence>
<organism evidence="16 17">
    <name type="scientific">Botryobasidium botryosum (strain FD-172 SS1)</name>
    <dbReference type="NCBI Taxonomy" id="930990"/>
    <lineage>
        <taxon>Eukaryota</taxon>
        <taxon>Fungi</taxon>
        <taxon>Dikarya</taxon>
        <taxon>Basidiomycota</taxon>
        <taxon>Agaricomycotina</taxon>
        <taxon>Agaricomycetes</taxon>
        <taxon>Cantharellales</taxon>
        <taxon>Botryobasidiaceae</taxon>
        <taxon>Botryobasidium</taxon>
    </lineage>
</organism>
<dbReference type="GO" id="GO:0016787">
    <property type="term" value="F:hydrolase activity"/>
    <property type="evidence" value="ECO:0007669"/>
    <property type="project" value="UniProtKB-KW"/>
</dbReference>
<evidence type="ECO:0000256" key="2">
    <source>
        <dbReference type="ARBA" id="ARBA00012552"/>
    </source>
</evidence>
<dbReference type="PROSITE" id="PS51194">
    <property type="entry name" value="HELICASE_CTER"/>
    <property type="match status" value="1"/>
</dbReference>
<keyword evidence="17" id="KW-1185">Reference proteome</keyword>
<dbReference type="GO" id="GO:0005524">
    <property type="term" value="F:ATP binding"/>
    <property type="evidence" value="ECO:0007669"/>
    <property type="project" value="UniProtKB-KW"/>
</dbReference>
<keyword evidence="8" id="KW-0067">ATP-binding</keyword>
<keyword evidence="6" id="KW-0378">Hydrolase</keyword>
<dbReference type="Proteomes" id="UP000027195">
    <property type="component" value="Unassembled WGS sequence"/>
</dbReference>
<dbReference type="SMART" id="SM00487">
    <property type="entry name" value="DEXDc"/>
    <property type="match status" value="1"/>
</dbReference>
<dbReference type="CDD" id="cd18791">
    <property type="entry name" value="SF2_C_RHA"/>
    <property type="match status" value="1"/>
</dbReference>
<keyword evidence="12" id="KW-0175">Coiled coil</keyword>
<dbReference type="SMART" id="SM00847">
    <property type="entry name" value="HA2"/>
    <property type="match status" value="1"/>
</dbReference>
<proteinExistence type="predicted"/>
<feature type="compositionally biased region" description="Polar residues" evidence="13">
    <location>
        <begin position="220"/>
        <end position="237"/>
    </location>
</feature>
<feature type="domain" description="Helicase ATP-binding" evidence="14">
    <location>
        <begin position="651"/>
        <end position="829"/>
    </location>
</feature>
<reference evidence="17" key="1">
    <citation type="journal article" date="2014" name="Proc. Natl. Acad. Sci. U.S.A.">
        <title>Extensive sampling of basidiomycete genomes demonstrates inadequacy of the white-rot/brown-rot paradigm for wood decay fungi.</title>
        <authorList>
            <person name="Riley R."/>
            <person name="Salamov A.A."/>
            <person name="Brown D.W."/>
            <person name="Nagy L.G."/>
            <person name="Floudas D."/>
            <person name="Held B.W."/>
            <person name="Levasseur A."/>
            <person name="Lombard V."/>
            <person name="Morin E."/>
            <person name="Otillar R."/>
            <person name="Lindquist E.A."/>
            <person name="Sun H."/>
            <person name="LaButti K.M."/>
            <person name="Schmutz J."/>
            <person name="Jabbour D."/>
            <person name="Luo H."/>
            <person name="Baker S.E."/>
            <person name="Pisabarro A.G."/>
            <person name="Walton J.D."/>
            <person name="Blanchette R.A."/>
            <person name="Henrissat B."/>
            <person name="Martin F."/>
            <person name="Cullen D."/>
            <person name="Hibbett D.S."/>
            <person name="Grigoriev I.V."/>
        </authorList>
    </citation>
    <scope>NUCLEOTIDE SEQUENCE [LARGE SCALE GENOMIC DNA]</scope>
    <source>
        <strain evidence="17">FD-172 SS1</strain>
    </source>
</reference>
<keyword evidence="3" id="KW-0150">Chloroplast</keyword>
<dbReference type="Pfam" id="PF00270">
    <property type="entry name" value="DEAD"/>
    <property type="match status" value="1"/>
</dbReference>
<dbReference type="FunFam" id="3.40.50.300:FF:000819">
    <property type="entry name" value="ATP dependent RNA helicase, putative"/>
    <property type="match status" value="1"/>
</dbReference>
<dbReference type="GO" id="GO:0003724">
    <property type="term" value="F:RNA helicase activity"/>
    <property type="evidence" value="ECO:0007669"/>
    <property type="project" value="UniProtKB-EC"/>
</dbReference>
<dbReference type="OrthoDB" id="5600252at2759"/>
<dbReference type="GO" id="GO:0003723">
    <property type="term" value="F:RNA binding"/>
    <property type="evidence" value="ECO:0007669"/>
    <property type="project" value="UniProtKB-KW"/>
</dbReference>
<evidence type="ECO:0000256" key="5">
    <source>
        <dbReference type="ARBA" id="ARBA00022741"/>
    </source>
</evidence>
<dbReference type="SUPFAM" id="SSF52540">
    <property type="entry name" value="P-loop containing nucleoside triphosphate hydrolases"/>
    <property type="match status" value="1"/>
</dbReference>
<evidence type="ECO:0000256" key="1">
    <source>
        <dbReference type="ARBA" id="ARBA00004229"/>
    </source>
</evidence>
<dbReference type="PROSITE" id="PS51192">
    <property type="entry name" value="HELICASE_ATP_BIND_1"/>
    <property type="match status" value="1"/>
</dbReference>
<evidence type="ECO:0000256" key="10">
    <source>
        <dbReference type="ARBA" id="ARBA00022946"/>
    </source>
</evidence>
<keyword evidence="10" id="KW-0809">Transit peptide</keyword>
<dbReference type="HOGENOM" id="CLU_001832_1_3_1"/>
<dbReference type="Pfam" id="PF21010">
    <property type="entry name" value="HA2_C"/>
    <property type="match status" value="1"/>
</dbReference>
<evidence type="ECO:0000313" key="17">
    <source>
        <dbReference type="Proteomes" id="UP000027195"/>
    </source>
</evidence>
<keyword evidence="5" id="KW-0547">Nucleotide-binding</keyword>
<evidence type="ECO:0000256" key="4">
    <source>
        <dbReference type="ARBA" id="ARBA00022640"/>
    </source>
</evidence>
<evidence type="ECO:0000259" key="15">
    <source>
        <dbReference type="PROSITE" id="PS51194"/>
    </source>
</evidence>
<feature type="coiled-coil region" evidence="12">
    <location>
        <begin position="320"/>
        <end position="347"/>
    </location>
</feature>
<dbReference type="STRING" id="930990.A0A067N735"/>
<feature type="region of interest" description="Disordered" evidence="13">
    <location>
        <begin position="1"/>
        <end position="53"/>
    </location>
</feature>
<feature type="region of interest" description="Disordered" evidence="13">
    <location>
        <begin position="584"/>
        <end position="614"/>
    </location>
</feature>
<dbReference type="SMART" id="SM00490">
    <property type="entry name" value="HELICc"/>
    <property type="match status" value="1"/>
</dbReference>
<dbReference type="CDD" id="cd17917">
    <property type="entry name" value="DEXHc_RHA-like"/>
    <property type="match status" value="1"/>
</dbReference>
<gene>
    <name evidence="16" type="ORF">BOTBODRAFT_125441</name>
</gene>
<dbReference type="InterPro" id="IPR011709">
    <property type="entry name" value="DEAD-box_helicase_OB_fold"/>
</dbReference>
<feature type="domain" description="Helicase C-terminal" evidence="15">
    <location>
        <begin position="930"/>
        <end position="1097"/>
    </location>
</feature>
<feature type="compositionally biased region" description="Basic and acidic residues" evidence="13">
    <location>
        <begin position="240"/>
        <end position="257"/>
    </location>
</feature>
<accession>A0A067N735</accession>
<evidence type="ECO:0000256" key="6">
    <source>
        <dbReference type="ARBA" id="ARBA00022801"/>
    </source>
</evidence>
<dbReference type="PANTHER" id="PTHR18934">
    <property type="entry name" value="ATP-DEPENDENT RNA HELICASE"/>
    <property type="match status" value="1"/>
</dbReference>
<evidence type="ECO:0000256" key="3">
    <source>
        <dbReference type="ARBA" id="ARBA00022528"/>
    </source>
</evidence>
<dbReference type="InterPro" id="IPR014001">
    <property type="entry name" value="Helicase_ATP-bd"/>
</dbReference>
<dbReference type="PANTHER" id="PTHR18934:SF145">
    <property type="entry name" value="ATP-DEPENDENT RNA HELICASE DHX57-RELATED"/>
    <property type="match status" value="1"/>
</dbReference>
<evidence type="ECO:0000259" key="14">
    <source>
        <dbReference type="PROSITE" id="PS51192"/>
    </source>
</evidence>
<evidence type="ECO:0000256" key="11">
    <source>
        <dbReference type="ARBA" id="ARBA00047984"/>
    </source>
</evidence>
<dbReference type="Pfam" id="PF07717">
    <property type="entry name" value="OB_NTP_bind"/>
    <property type="match status" value="1"/>
</dbReference>
<dbReference type="InParanoid" id="A0A067N735"/>
<feature type="compositionally biased region" description="Low complexity" evidence="13">
    <location>
        <begin position="588"/>
        <end position="598"/>
    </location>
</feature>
<comment type="catalytic activity">
    <reaction evidence="11">
        <text>ATP + H2O = ADP + phosphate + H(+)</text>
        <dbReference type="Rhea" id="RHEA:13065"/>
        <dbReference type="ChEBI" id="CHEBI:15377"/>
        <dbReference type="ChEBI" id="CHEBI:15378"/>
        <dbReference type="ChEBI" id="CHEBI:30616"/>
        <dbReference type="ChEBI" id="CHEBI:43474"/>
        <dbReference type="ChEBI" id="CHEBI:456216"/>
        <dbReference type="EC" id="3.6.4.13"/>
    </reaction>
</comment>
<feature type="region of interest" description="Disordered" evidence="13">
    <location>
        <begin position="215"/>
        <end position="299"/>
    </location>
</feature>
<evidence type="ECO:0000256" key="7">
    <source>
        <dbReference type="ARBA" id="ARBA00022806"/>
    </source>
</evidence>
<feature type="compositionally biased region" description="Polar residues" evidence="13">
    <location>
        <begin position="282"/>
        <end position="291"/>
    </location>
</feature>
<keyword evidence="9" id="KW-0694">RNA-binding</keyword>
<name>A0A067N735_BOTB1</name>
<feature type="region of interest" description="Disordered" evidence="13">
    <location>
        <begin position="366"/>
        <end position="398"/>
    </location>
</feature>
<dbReference type="InterPro" id="IPR001650">
    <property type="entry name" value="Helicase_C-like"/>
</dbReference>
<dbReference type="FunFam" id="1.20.120.1080:FF:000002">
    <property type="entry name" value="Putative ATP-dependent RNA helicase DHX36"/>
    <property type="match status" value="1"/>
</dbReference>
<dbReference type="Gene3D" id="1.20.120.1080">
    <property type="match status" value="1"/>
</dbReference>